<evidence type="ECO:0000259" key="1">
    <source>
        <dbReference type="Pfam" id="PF12708"/>
    </source>
</evidence>
<dbReference type="InterPro" id="IPR011050">
    <property type="entry name" value="Pectin_lyase_fold/virulence"/>
</dbReference>
<organism evidence="2 3">
    <name type="scientific">Anaeromonas frigoriresistens</name>
    <dbReference type="NCBI Taxonomy" id="2683708"/>
    <lineage>
        <taxon>Bacteria</taxon>
        <taxon>Bacillati</taxon>
        <taxon>Bacillota</taxon>
        <taxon>Tissierellia</taxon>
        <taxon>Tissierellales</taxon>
        <taxon>Thermohalobacteraceae</taxon>
        <taxon>Anaeromonas</taxon>
    </lineage>
</organism>
<dbReference type="Proteomes" id="UP000724672">
    <property type="component" value="Unassembled WGS sequence"/>
</dbReference>
<dbReference type="Pfam" id="PF12708">
    <property type="entry name" value="Pect-lyase_RHGA_epim"/>
    <property type="match status" value="1"/>
</dbReference>
<keyword evidence="3" id="KW-1185">Reference proteome</keyword>
<protein>
    <recommendedName>
        <fullName evidence="1">Rhamnogalacturonase A/B/Epimerase-like pectate lyase domain-containing protein</fullName>
    </recommendedName>
</protein>
<dbReference type="PANTHER" id="PTHR31339">
    <property type="entry name" value="PECTIN LYASE-RELATED"/>
    <property type="match status" value="1"/>
</dbReference>
<dbReference type="InterPro" id="IPR024535">
    <property type="entry name" value="RHGA/B-epi-like_pectate_lyase"/>
</dbReference>
<name>A0A942Z726_9FIRM</name>
<dbReference type="InterPro" id="IPR051801">
    <property type="entry name" value="GH28_Enzymes"/>
</dbReference>
<dbReference type="Gene3D" id="2.160.20.10">
    <property type="entry name" value="Single-stranded right-handed beta-helix, Pectin lyase-like"/>
    <property type="match status" value="1"/>
</dbReference>
<evidence type="ECO:0000313" key="3">
    <source>
        <dbReference type="Proteomes" id="UP000724672"/>
    </source>
</evidence>
<evidence type="ECO:0000313" key="2">
    <source>
        <dbReference type="EMBL" id="MBS4538222.1"/>
    </source>
</evidence>
<accession>A0A942Z726</accession>
<dbReference type="AlphaFoldDB" id="A0A942Z726"/>
<dbReference type="EMBL" id="WSFT01000029">
    <property type="protein sequence ID" value="MBS4538222.1"/>
    <property type="molecule type" value="Genomic_DNA"/>
</dbReference>
<feature type="domain" description="Rhamnogalacturonase A/B/Epimerase-like pectate lyase" evidence="1">
    <location>
        <begin position="166"/>
        <end position="263"/>
    </location>
</feature>
<comment type="caution">
    <text evidence="2">The sequence shown here is derived from an EMBL/GenBank/DDBJ whole genome shotgun (WGS) entry which is preliminary data.</text>
</comment>
<dbReference type="InterPro" id="IPR012334">
    <property type="entry name" value="Pectin_lyas_fold"/>
</dbReference>
<proteinExistence type="predicted"/>
<dbReference type="PANTHER" id="PTHR31339:SF9">
    <property type="entry name" value="PLASMIN AND FIBRONECTIN-BINDING PROTEIN A"/>
    <property type="match status" value="1"/>
</dbReference>
<reference evidence="2" key="1">
    <citation type="submission" date="2019-12" db="EMBL/GenBank/DDBJ databases">
        <title>Clostridiaceae gen. nov. sp. nov., isolated from sediment in Xinjiang, China.</title>
        <authorList>
            <person name="Zhang R."/>
        </authorList>
    </citation>
    <scope>NUCLEOTIDE SEQUENCE</scope>
    <source>
        <strain evidence="2">D2Q-11</strain>
    </source>
</reference>
<dbReference type="RefSeq" id="WP_203366149.1">
    <property type="nucleotide sequence ID" value="NZ_WSFT01000029.1"/>
</dbReference>
<dbReference type="Gene3D" id="2.60.520.10">
    <property type="entry name" value="Phage fibre proteins"/>
    <property type="match status" value="1"/>
</dbReference>
<dbReference type="SUPFAM" id="SSF51126">
    <property type="entry name" value="Pectin lyase-like"/>
    <property type="match status" value="1"/>
</dbReference>
<sequence length="628" mass="69315">MIRAITFDKQLMKSEDFAHQIHHIYQGKIGVSKGCEVSTDIDGNLVISDGYFSIYGRLLRNVGDTIIEIPSVASGILYSVLVFEIDLNQENTLDVFNQGTFKIISDPFNYPSLTQENLDDSGNLYQMEFARFENKVSGIENIQDTRTILKFHLAESISGLKNVMIGFGAKRDGVTDDIIPINKALAEGGTVYIPGPGTYLISDSMKIPSDTTLIIDPTATIKLANGANCYIVKNSDLVNGNSNITIIGGNWDGNALNQTRDYSTGNILTGYYGMGLLFYKVKGLKVKHLKTKEIEAWGIAYLDCEDCIFDDIEFDQPLPSQNGGKVNGDGVTGIGKNVIINNIRGYSNDDIVAVSSGIATLEGIDTGLVYGNSENIKITNIFPRKKNGTNELSMRGIAIYSKGGGKVSNVTVQTVKGYCKWEVIKVQTPIEWETTEKSIFDNLVFEDIVKFADNGEEKVSGFGALILLDNVHIKSITLDKILRRELEADSDIERIFIKSTETSIVDSMKISNVEWYNTYTPGDSIIYDYGELKSLKFDNIYNNNGGLYHKMNSNSIITVIMGNGYKHEKSGYGDMNAVAGAKVRVRSMLVVDRSKLTPSKFDYIIDATLGLPIIYDGANWLRMDGITV</sequence>
<gene>
    <name evidence="2" type="ORF">GOQ27_07090</name>
</gene>